<dbReference type="Proteomes" id="UP000039865">
    <property type="component" value="Unassembled WGS sequence"/>
</dbReference>
<sequence>MAMWIGRAAEDEVPNAKLDESKDEELKLQRQKDEAKQKKQRDDVFKKLQNEQQQQIDMKNRSKNRYLQILESKSALPSRQQTLKKEDGDQGGQDQAQTETRRKRKGNSRKKENGNKVIDLLTYKSKDKIFGVTSREKMHQIQVAPPQSPPVGLYQPNFLIIKKREEAYLTFDPPQSSARSRSPSVNHINGTDGQNICQKYLKLEFNDDPFMKKRLNSQQRNLNTALRQYNTLSERALSSQTKVDAKRLKSQGSSKTLFFALQRKRSIFRNTVDGPSDARFETFDNFPKIYSPNQKQENSSIYKIFPDYQSILIFKRAAQEENFLKSISLHHTQIIILILIATQRLIEIVSMTLLIQLVVPFGRPKDQFEMDQNQAFPDMNKISSSPLAKKNIRYLDMQEAINLQKLLKFKDRANSNQNIMKGSQTARDLQRATLTSREQEDSILIKKVLSRALLIPKVIELD</sequence>
<feature type="compositionally biased region" description="Basic and acidic residues" evidence="1">
    <location>
        <begin position="17"/>
        <end position="49"/>
    </location>
</feature>
<proteinExistence type="predicted"/>
<name>A0A078A3G0_STYLE</name>
<evidence type="ECO:0000256" key="1">
    <source>
        <dbReference type="SAM" id="MobiDB-lite"/>
    </source>
</evidence>
<feature type="region of interest" description="Disordered" evidence="1">
    <location>
        <begin position="172"/>
        <end position="191"/>
    </location>
</feature>
<protein>
    <submittedName>
        <fullName evidence="2">Uncharacterized protein</fullName>
    </submittedName>
</protein>
<reference evidence="2 3" key="1">
    <citation type="submission" date="2014-06" db="EMBL/GenBank/DDBJ databases">
        <authorList>
            <person name="Swart Estienne"/>
        </authorList>
    </citation>
    <scope>NUCLEOTIDE SEQUENCE [LARGE SCALE GENOMIC DNA]</scope>
    <source>
        <strain evidence="2 3">130c</strain>
    </source>
</reference>
<dbReference type="InParanoid" id="A0A078A3G0"/>
<dbReference type="EMBL" id="CCKQ01005571">
    <property type="protein sequence ID" value="CDW76818.1"/>
    <property type="molecule type" value="Genomic_DNA"/>
</dbReference>
<evidence type="ECO:0000313" key="3">
    <source>
        <dbReference type="Proteomes" id="UP000039865"/>
    </source>
</evidence>
<evidence type="ECO:0000313" key="2">
    <source>
        <dbReference type="EMBL" id="CDW76818.1"/>
    </source>
</evidence>
<organism evidence="2 3">
    <name type="scientific">Stylonychia lemnae</name>
    <name type="common">Ciliate</name>
    <dbReference type="NCBI Taxonomy" id="5949"/>
    <lineage>
        <taxon>Eukaryota</taxon>
        <taxon>Sar</taxon>
        <taxon>Alveolata</taxon>
        <taxon>Ciliophora</taxon>
        <taxon>Intramacronucleata</taxon>
        <taxon>Spirotrichea</taxon>
        <taxon>Stichotrichia</taxon>
        <taxon>Sporadotrichida</taxon>
        <taxon>Oxytrichidae</taxon>
        <taxon>Stylonychinae</taxon>
        <taxon>Stylonychia</taxon>
    </lineage>
</organism>
<accession>A0A078A3G0</accession>
<gene>
    <name evidence="2" type="primary">Contig8644.g9221</name>
    <name evidence="2" type="ORF">STYLEM_5781</name>
</gene>
<keyword evidence="3" id="KW-1185">Reference proteome</keyword>
<feature type="region of interest" description="Disordered" evidence="1">
    <location>
        <begin position="1"/>
        <end position="117"/>
    </location>
</feature>
<dbReference type="AlphaFoldDB" id="A0A078A3G0"/>
<feature type="compositionally biased region" description="Low complexity" evidence="1">
    <location>
        <begin position="173"/>
        <end position="184"/>
    </location>
</feature>